<dbReference type="PANTHER" id="PTHR30346">
    <property type="entry name" value="TRANSCRIPTIONAL DUAL REGULATOR HCAR-RELATED"/>
    <property type="match status" value="1"/>
</dbReference>
<sequence length="321" mass="34980">MVTLRQLRYFETLSRTRHFGMAASQCAVTQPALSMQIKELEQELGIGLVERRGNAVALTLAGQEIAARAGAILTQVRELTDFACQQRGVLTGPLRLGIIPSVAPYLLPSLLHGVATNHPALDLLVRETQTDTLVEELARGDLDAALLALPVSHGQLESMALFDDRFLIAVQAQAAAGWSPDNLHTRMMRERLLLLEEGHCLRDQALQFCQIANVQARKALGAASLTTIMQMVAAGHGITLLPELCAAAEVDRQRIALIQFPEEPPMRTIGLAWRRTSSRKADFAALGTLIRELRLTEQGGENPPALEALTDANPIPRVKEA</sequence>
<feature type="domain" description="HTH lysR-type" evidence="7">
    <location>
        <begin position="2"/>
        <end position="59"/>
    </location>
</feature>
<gene>
    <name evidence="8" type="ORF">DES45_101786</name>
</gene>
<keyword evidence="3" id="KW-0238">DNA-binding</keyword>
<reference evidence="8 9" key="1">
    <citation type="submission" date="2018-07" db="EMBL/GenBank/DDBJ databases">
        <title>Genomic Encyclopedia of Type Strains, Phase IV (KMG-IV): sequencing the most valuable type-strain genomes for metagenomic binning, comparative biology and taxonomic classification.</title>
        <authorList>
            <person name="Goeker M."/>
        </authorList>
    </citation>
    <scope>NUCLEOTIDE SEQUENCE [LARGE SCALE GENOMIC DNA]</scope>
    <source>
        <strain evidence="8 9">DSM 14364</strain>
    </source>
</reference>
<dbReference type="CDD" id="cd08411">
    <property type="entry name" value="PBP2_OxyR"/>
    <property type="match status" value="1"/>
</dbReference>
<keyword evidence="5" id="KW-0804">Transcription</keyword>
<dbReference type="GO" id="GO:0003700">
    <property type="term" value="F:DNA-binding transcription factor activity"/>
    <property type="evidence" value="ECO:0007669"/>
    <property type="project" value="InterPro"/>
</dbReference>
<feature type="region of interest" description="Disordered" evidence="6">
    <location>
        <begin position="300"/>
        <end position="321"/>
    </location>
</feature>
<keyword evidence="4" id="KW-0010">Activator</keyword>
<evidence type="ECO:0000256" key="2">
    <source>
        <dbReference type="ARBA" id="ARBA00023015"/>
    </source>
</evidence>
<dbReference type="SUPFAM" id="SSF53850">
    <property type="entry name" value="Periplasmic binding protein-like II"/>
    <property type="match status" value="1"/>
</dbReference>
<accession>A0A370HVG7</accession>
<dbReference type="EMBL" id="QQBB01000001">
    <property type="protein sequence ID" value="RDI62516.1"/>
    <property type="molecule type" value="Genomic_DNA"/>
</dbReference>
<evidence type="ECO:0000256" key="5">
    <source>
        <dbReference type="ARBA" id="ARBA00023163"/>
    </source>
</evidence>
<comment type="caution">
    <text evidence="8">The sequence shown here is derived from an EMBL/GenBank/DDBJ whole genome shotgun (WGS) entry which is preliminary data.</text>
</comment>
<protein>
    <submittedName>
        <fullName evidence="8">LysR family transcriptional regulator</fullName>
    </submittedName>
</protein>
<dbReference type="InterPro" id="IPR000847">
    <property type="entry name" value="LysR_HTH_N"/>
</dbReference>
<evidence type="ECO:0000256" key="3">
    <source>
        <dbReference type="ARBA" id="ARBA00023125"/>
    </source>
</evidence>
<dbReference type="GO" id="GO:0003677">
    <property type="term" value="F:DNA binding"/>
    <property type="evidence" value="ECO:0007669"/>
    <property type="project" value="UniProtKB-KW"/>
</dbReference>
<dbReference type="InterPro" id="IPR036390">
    <property type="entry name" value="WH_DNA-bd_sf"/>
</dbReference>
<evidence type="ECO:0000256" key="6">
    <source>
        <dbReference type="SAM" id="MobiDB-lite"/>
    </source>
</evidence>
<dbReference type="PANTHER" id="PTHR30346:SF26">
    <property type="entry name" value="HYDROGEN PEROXIDE-INDUCIBLE GENES ACTIVATOR"/>
    <property type="match status" value="1"/>
</dbReference>
<dbReference type="PROSITE" id="PS50931">
    <property type="entry name" value="HTH_LYSR"/>
    <property type="match status" value="1"/>
</dbReference>
<dbReference type="Pfam" id="PF03466">
    <property type="entry name" value="LysR_substrate"/>
    <property type="match status" value="1"/>
</dbReference>
<dbReference type="InterPro" id="IPR005119">
    <property type="entry name" value="LysR_subst-bd"/>
</dbReference>
<dbReference type="FunFam" id="1.10.10.10:FF:000001">
    <property type="entry name" value="LysR family transcriptional regulator"/>
    <property type="match status" value="1"/>
</dbReference>
<dbReference type="Pfam" id="PF00126">
    <property type="entry name" value="HTH_1"/>
    <property type="match status" value="1"/>
</dbReference>
<evidence type="ECO:0000256" key="4">
    <source>
        <dbReference type="ARBA" id="ARBA00023159"/>
    </source>
</evidence>
<dbReference type="Gene3D" id="1.10.10.10">
    <property type="entry name" value="Winged helix-like DNA-binding domain superfamily/Winged helix DNA-binding domain"/>
    <property type="match status" value="1"/>
</dbReference>
<comment type="similarity">
    <text evidence="1">Belongs to the LysR transcriptional regulatory family.</text>
</comment>
<dbReference type="SUPFAM" id="SSF46785">
    <property type="entry name" value="Winged helix' DNA-binding domain"/>
    <property type="match status" value="1"/>
</dbReference>
<dbReference type="GO" id="GO:0032993">
    <property type="term" value="C:protein-DNA complex"/>
    <property type="evidence" value="ECO:0007669"/>
    <property type="project" value="TreeGrafter"/>
</dbReference>
<dbReference type="AlphaFoldDB" id="A0A370HVG7"/>
<evidence type="ECO:0000259" key="7">
    <source>
        <dbReference type="PROSITE" id="PS50931"/>
    </source>
</evidence>
<dbReference type="OrthoDB" id="9775392at2"/>
<evidence type="ECO:0000256" key="1">
    <source>
        <dbReference type="ARBA" id="ARBA00009437"/>
    </source>
</evidence>
<dbReference type="InterPro" id="IPR036388">
    <property type="entry name" value="WH-like_DNA-bd_sf"/>
</dbReference>
<proteinExistence type="inferred from homology"/>
<evidence type="ECO:0000313" key="9">
    <source>
        <dbReference type="Proteomes" id="UP000254925"/>
    </source>
</evidence>
<dbReference type="PRINTS" id="PR00039">
    <property type="entry name" value="HTHLYSR"/>
</dbReference>
<name>A0A370HVG7_9HYPH</name>
<dbReference type="Gene3D" id="3.40.190.10">
    <property type="entry name" value="Periplasmic binding protein-like II"/>
    <property type="match status" value="2"/>
</dbReference>
<evidence type="ECO:0000313" key="8">
    <source>
        <dbReference type="EMBL" id="RDI62516.1"/>
    </source>
</evidence>
<keyword evidence="9" id="KW-1185">Reference proteome</keyword>
<organism evidence="8 9">
    <name type="scientific">Microvirga subterranea</name>
    <dbReference type="NCBI Taxonomy" id="186651"/>
    <lineage>
        <taxon>Bacteria</taxon>
        <taxon>Pseudomonadati</taxon>
        <taxon>Pseudomonadota</taxon>
        <taxon>Alphaproteobacteria</taxon>
        <taxon>Hyphomicrobiales</taxon>
        <taxon>Methylobacteriaceae</taxon>
        <taxon>Microvirga</taxon>
    </lineage>
</organism>
<dbReference type="Proteomes" id="UP000254925">
    <property type="component" value="Unassembled WGS sequence"/>
</dbReference>
<keyword evidence="2" id="KW-0805">Transcription regulation</keyword>
<dbReference type="RefSeq" id="WP_114768625.1">
    <property type="nucleotide sequence ID" value="NZ_QQBB01000001.1"/>
</dbReference>